<gene>
    <name evidence="1" type="ORF">HNR57_006918</name>
</gene>
<evidence type="ECO:0000313" key="2">
    <source>
        <dbReference type="Proteomes" id="UP000591537"/>
    </source>
</evidence>
<comment type="caution">
    <text evidence="1">The sequence shown here is derived from an EMBL/GenBank/DDBJ whole genome shotgun (WGS) entry which is preliminary data.</text>
</comment>
<dbReference type="AlphaFoldDB" id="A0A7W9TJU8"/>
<sequence length="137" mass="14998">MTRRKANYMPLSVPLGPPDSNRFTVHVERIRWDVAELAQHGSGSREALTAAARESLRSAFDCFAATLLEADTFVIEQDDGGAEATARVLCDSDACAAAAEPYEVNSDGEVEAARKWPFASLVYQQTALKLLRDEPRP</sequence>
<dbReference type="EMBL" id="JACHGV010000015">
    <property type="protein sequence ID" value="MBB6080967.1"/>
    <property type="molecule type" value="Genomic_DNA"/>
</dbReference>
<dbReference type="Proteomes" id="UP000591537">
    <property type="component" value="Unassembled WGS sequence"/>
</dbReference>
<accession>A0A7W9TJU8</accession>
<proteinExistence type="predicted"/>
<keyword evidence="2" id="KW-1185">Reference proteome</keyword>
<evidence type="ECO:0000313" key="1">
    <source>
        <dbReference type="EMBL" id="MBB6080967.1"/>
    </source>
</evidence>
<protein>
    <submittedName>
        <fullName evidence="1">Uncharacterized protein</fullName>
    </submittedName>
</protein>
<reference evidence="1 2" key="1">
    <citation type="submission" date="2020-08" db="EMBL/GenBank/DDBJ databases">
        <title>Genomic Encyclopedia of Type Strains, Phase IV (KMG-IV): sequencing the most valuable type-strain genomes for metagenomic binning, comparative biology and taxonomic classification.</title>
        <authorList>
            <person name="Goeker M."/>
        </authorList>
    </citation>
    <scope>NUCLEOTIDE SEQUENCE [LARGE SCALE GENOMIC DNA]</scope>
    <source>
        <strain evidence="1 2">DSM 43350</strain>
    </source>
</reference>
<organism evidence="1 2">
    <name type="scientific">Streptomyces paradoxus</name>
    <dbReference type="NCBI Taxonomy" id="66375"/>
    <lineage>
        <taxon>Bacteria</taxon>
        <taxon>Bacillati</taxon>
        <taxon>Actinomycetota</taxon>
        <taxon>Actinomycetes</taxon>
        <taxon>Kitasatosporales</taxon>
        <taxon>Streptomycetaceae</taxon>
        <taxon>Streptomyces</taxon>
    </lineage>
</organism>
<dbReference type="RefSeq" id="WP_184566372.1">
    <property type="nucleotide sequence ID" value="NZ_BAAARS010000012.1"/>
</dbReference>
<name>A0A7W9TJU8_9ACTN</name>